<dbReference type="PANTHER" id="PTHR11802">
    <property type="entry name" value="SERINE PROTEASE FAMILY S10 SERINE CARBOXYPEPTIDASE"/>
    <property type="match status" value="1"/>
</dbReference>
<dbReference type="GO" id="GO:0016747">
    <property type="term" value="F:acyltransferase activity, transferring groups other than amino-acyl groups"/>
    <property type="evidence" value="ECO:0007669"/>
    <property type="project" value="TreeGrafter"/>
</dbReference>
<evidence type="ECO:0000313" key="3">
    <source>
        <dbReference type="Proteomes" id="UP000289738"/>
    </source>
</evidence>
<dbReference type="EMBL" id="SDMP01000010">
    <property type="protein sequence ID" value="RYR34510.1"/>
    <property type="molecule type" value="Genomic_DNA"/>
</dbReference>
<protein>
    <recommendedName>
        <fullName evidence="4">Serine carboxypeptidase-like</fullName>
    </recommendedName>
</protein>
<dbReference type="GO" id="GO:0006508">
    <property type="term" value="P:proteolysis"/>
    <property type="evidence" value="ECO:0007669"/>
    <property type="project" value="InterPro"/>
</dbReference>
<proteinExistence type="inferred from homology"/>
<comment type="similarity">
    <text evidence="1">Belongs to the peptidase S10 family.</text>
</comment>
<dbReference type="InterPro" id="IPR029058">
    <property type="entry name" value="AB_hydrolase_fold"/>
</dbReference>
<accession>A0A445B765</accession>
<evidence type="ECO:0000313" key="2">
    <source>
        <dbReference type="EMBL" id="RYR34510.1"/>
    </source>
</evidence>
<organism evidence="2 3">
    <name type="scientific">Arachis hypogaea</name>
    <name type="common">Peanut</name>
    <dbReference type="NCBI Taxonomy" id="3818"/>
    <lineage>
        <taxon>Eukaryota</taxon>
        <taxon>Viridiplantae</taxon>
        <taxon>Streptophyta</taxon>
        <taxon>Embryophyta</taxon>
        <taxon>Tracheophyta</taxon>
        <taxon>Spermatophyta</taxon>
        <taxon>Magnoliopsida</taxon>
        <taxon>eudicotyledons</taxon>
        <taxon>Gunneridae</taxon>
        <taxon>Pentapetalae</taxon>
        <taxon>rosids</taxon>
        <taxon>fabids</taxon>
        <taxon>Fabales</taxon>
        <taxon>Fabaceae</taxon>
        <taxon>Papilionoideae</taxon>
        <taxon>50 kb inversion clade</taxon>
        <taxon>dalbergioids sensu lato</taxon>
        <taxon>Dalbergieae</taxon>
        <taxon>Pterocarpus clade</taxon>
        <taxon>Arachis</taxon>
    </lineage>
</organism>
<name>A0A445B765_ARAHY</name>
<dbReference type="Gene3D" id="3.40.50.1820">
    <property type="entry name" value="alpha/beta hydrolase"/>
    <property type="match status" value="1"/>
</dbReference>
<dbReference type="Proteomes" id="UP000289738">
    <property type="component" value="Chromosome A10"/>
</dbReference>
<comment type="caution">
    <text evidence="2">The sequence shown here is derived from an EMBL/GenBank/DDBJ whole genome shotgun (WGS) entry which is preliminary data.</text>
</comment>
<dbReference type="Pfam" id="PF00450">
    <property type="entry name" value="Peptidase_S10"/>
    <property type="match status" value="1"/>
</dbReference>
<dbReference type="OrthoDB" id="735686at2759"/>
<reference evidence="2 3" key="1">
    <citation type="submission" date="2019-01" db="EMBL/GenBank/DDBJ databases">
        <title>Sequencing of cultivated peanut Arachis hypogaea provides insights into genome evolution and oil improvement.</title>
        <authorList>
            <person name="Chen X."/>
        </authorList>
    </citation>
    <scope>NUCLEOTIDE SEQUENCE [LARGE SCALE GENOMIC DNA]</scope>
    <source>
        <strain evidence="3">cv. Fuhuasheng</strain>
        <tissue evidence="2">Leaves</tissue>
    </source>
</reference>
<dbReference type="PANTHER" id="PTHR11802:SF224">
    <property type="entry name" value="SERINE CARBOXYPEPTIDASE-LIKE 7 ISOFORM X1"/>
    <property type="match status" value="1"/>
</dbReference>
<dbReference type="AlphaFoldDB" id="A0A445B765"/>
<dbReference type="GO" id="GO:0019748">
    <property type="term" value="P:secondary metabolic process"/>
    <property type="evidence" value="ECO:0007669"/>
    <property type="project" value="TreeGrafter"/>
</dbReference>
<dbReference type="GO" id="GO:0004185">
    <property type="term" value="F:serine-type carboxypeptidase activity"/>
    <property type="evidence" value="ECO:0007669"/>
    <property type="project" value="InterPro"/>
</dbReference>
<keyword evidence="3" id="KW-1185">Reference proteome</keyword>
<dbReference type="InterPro" id="IPR001563">
    <property type="entry name" value="Peptidase_S10"/>
</dbReference>
<evidence type="ECO:0008006" key="4">
    <source>
        <dbReference type="Google" id="ProtNLM"/>
    </source>
</evidence>
<dbReference type="SUPFAM" id="SSF53474">
    <property type="entry name" value="alpha/beta-Hydrolases"/>
    <property type="match status" value="1"/>
</dbReference>
<evidence type="ECO:0000256" key="1">
    <source>
        <dbReference type="ARBA" id="ARBA00009431"/>
    </source>
</evidence>
<gene>
    <name evidence="2" type="ORF">Ahy_A10g049452</name>
</gene>
<sequence length="95" mass="11141">MEWNRCNRSLSYTYDVTSTVPYHKYLINKDYKVLIYSGDHDAVIPYLGTMTWIKSLNLSLKRDWLPWYVGGQVGGYTLQYTQGNYNLVYATVKAR</sequence>